<reference evidence="1" key="1">
    <citation type="submission" date="2019-08" db="EMBL/GenBank/DDBJ databases">
        <authorList>
            <person name="Kucharzyk K."/>
            <person name="Murdoch R.W."/>
            <person name="Higgins S."/>
            <person name="Loffler F."/>
        </authorList>
    </citation>
    <scope>NUCLEOTIDE SEQUENCE</scope>
</reference>
<proteinExistence type="predicted"/>
<dbReference type="EMBL" id="VSSQ01061754">
    <property type="protein sequence ID" value="MPN15049.1"/>
    <property type="molecule type" value="Genomic_DNA"/>
</dbReference>
<evidence type="ECO:0000313" key="1">
    <source>
        <dbReference type="EMBL" id="MPN15049.1"/>
    </source>
</evidence>
<accession>A0A645FNX4</accession>
<protein>
    <submittedName>
        <fullName evidence="1">Uncharacterized protein</fullName>
    </submittedName>
</protein>
<comment type="caution">
    <text evidence="1">The sequence shown here is derived from an EMBL/GenBank/DDBJ whole genome shotgun (WGS) entry which is preliminary data.</text>
</comment>
<sequence>MTFTHFKFYYESYIFNDEKRIDSFPHPWNGELKKDFSLKIL</sequence>
<name>A0A645FNX4_9ZZZZ</name>
<organism evidence="1">
    <name type="scientific">bioreactor metagenome</name>
    <dbReference type="NCBI Taxonomy" id="1076179"/>
    <lineage>
        <taxon>unclassified sequences</taxon>
        <taxon>metagenomes</taxon>
        <taxon>ecological metagenomes</taxon>
    </lineage>
</organism>
<dbReference type="AlphaFoldDB" id="A0A645FNX4"/>
<gene>
    <name evidence="1" type="ORF">SDC9_162378</name>
</gene>